<name>A0A667X9H6_9TELE</name>
<dbReference type="Gene3D" id="1.10.238.10">
    <property type="entry name" value="EF-hand"/>
    <property type="match status" value="1"/>
</dbReference>
<dbReference type="GeneTree" id="ENSGT00990000210892"/>
<dbReference type="InParanoid" id="A0A667X9H6"/>
<keyword evidence="3" id="KW-1185">Reference proteome</keyword>
<dbReference type="InterPro" id="IPR018247">
    <property type="entry name" value="EF_Hand_1_Ca_BS"/>
</dbReference>
<dbReference type="PROSITE" id="PS00018">
    <property type="entry name" value="EF_HAND_1"/>
    <property type="match status" value="1"/>
</dbReference>
<dbReference type="PROSITE" id="PS50222">
    <property type="entry name" value="EF_HAND_2"/>
    <property type="match status" value="1"/>
</dbReference>
<protein>
    <recommendedName>
        <fullName evidence="1">EF-hand domain-containing protein</fullName>
    </recommendedName>
</protein>
<evidence type="ECO:0000313" key="2">
    <source>
        <dbReference type="Ensembl" id="ENSMMDP00005005536.1"/>
    </source>
</evidence>
<accession>A0A667X9H6</accession>
<dbReference type="Proteomes" id="UP000472263">
    <property type="component" value="Chromosome 3"/>
</dbReference>
<proteinExistence type="predicted"/>
<feature type="domain" description="EF-hand" evidence="1">
    <location>
        <begin position="37"/>
        <end position="72"/>
    </location>
</feature>
<evidence type="ECO:0000313" key="3">
    <source>
        <dbReference type="Proteomes" id="UP000472263"/>
    </source>
</evidence>
<reference evidence="2" key="2">
    <citation type="submission" date="2025-08" db="UniProtKB">
        <authorList>
            <consortium name="Ensembl"/>
        </authorList>
    </citation>
    <scope>IDENTIFICATION</scope>
</reference>
<dbReference type="Ensembl" id="ENSMMDT00005005686.1">
    <property type="protein sequence ID" value="ENSMMDP00005005536.1"/>
    <property type="gene ID" value="ENSMMDG00005003080.1"/>
</dbReference>
<organism evidence="2 3">
    <name type="scientific">Myripristis murdjan</name>
    <name type="common">pinecone soldierfish</name>
    <dbReference type="NCBI Taxonomy" id="586833"/>
    <lineage>
        <taxon>Eukaryota</taxon>
        <taxon>Metazoa</taxon>
        <taxon>Chordata</taxon>
        <taxon>Craniata</taxon>
        <taxon>Vertebrata</taxon>
        <taxon>Euteleostomi</taxon>
        <taxon>Actinopterygii</taxon>
        <taxon>Neopterygii</taxon>
        <taxon>Teleostei</taxon>
        <taxon>Neoteleostei</taxon>
        <taxon>Acanthomorphata</taxon>
        <taxon>Holocentriformes</taxon>
        <taxon>Holocentridae</taxon>
        <taxon>Myripristis</taxon>
    </lineage>
</organism>
<dbReference type="InterPro" id="IPR002048">
    <property type="entry name" value="EF_hand_dom"/>
</dbReference>
<dbReference type="GO" id="GO:0005509">
    <property type="term" value="F:calcium ion binding"/>
    <property type="evidence" value="ECO:0007669"/>
    <property type="project" value="InterPro"/>
</dbReference>
<evidence type="ECO:0000259" key="1">
    <source>
        <dbReference type="PROSITE" id="PS50222"/>
    </source>
</evidence>
<sequence length="92" mass="10268">MIDYVFSRKARAGCASITTQIHSFTMCRLPNQPGQDGNLLVVFFLFRLYDYDRSGHMDGLEMMKLLSDYNSHNAPGAQANEPVRKSGCGCVC</sequence>
<dbReference type="AlphaFoldDB" id="A0A667X9H6"/>
<reference evidence="2" key="1">
    <citation type="submission" date="2019-06" db="EMBL/GenBank/DDBJ databases">
        <authorList>
            <consortium name="Wellcome Sanger Institute Data Sharing"/>
        </authorList>
    </citation>
    <scope>NUCLEOTIDE SEQUENCE [LARGE SCALE GENOMIC DNA]</scope>
</reference>
<reference evidence="2" key="3">
    <citation type="submission" date="2025-09" db="UniProtKB">
        <authorList>
            <consortium name="Ensembl"/>
        </authorList>
    </citation>
    <scope>IDENTIFICATION</scope>
</reference>